<name>A0A067N3K9_BOTB1</name>
<dbReference type="HOGENOM" id="CLU_2996235_0_0_1"/>
<sequence length="57" mass="6624">MFQPKFYQFMVHEARWTNLDTYSVPPGPGPTQSSQNGPPTTREPFIHEEESMHSLLF</sequence>
<gene>
    <name evidence="2" type="ORF">BOTBODRAFT_207236</name>
</gene>
<proteinExistence type="predicted"/>
<accession>A0A067N3K9</accession>
<protein>
    <submittedName>
        <fullName evidence="2">Uncharacterized protein</fullName>
    </submittedName>
</protein>
<dbReference type="EMBL" id="KL198016">
    <property type="protein sequence ID" value="KDQ21565.1"/>
    <property type="molecule type" value="Genomic_DNA"/>
</dbReference>
<dbReference type="InParanoid" id="A0A067N3K9"/>
<evidence type="ECO:0000256" key="1">
    <source>
        <dbReference type="SAM" id="MobiDB-lite"/>
    </source>
</evidence>
<keyword evidence="3" id="KW-1185">Reference proteome</keyword>
<dbReference type="AlphaFoldDB" id="A0A067N3K9"/>
<evidence type="ECO:0000313" key="3">
    <source>
        <dbReference type="Proteomes" id="UP000027195"/>
    </source>
</evidence>
<evidence type="ECO:0000313" key="2">
    <source>
        <dbReference type="EMBL" id="KDQ21565.1"/>
    </source>
</evidence>
<reference evidence="3" key="1">
    <citation type="journal article" date="2014" name="Proc. Natl. Acad. Sci. U.S.A.">
        <title>Extensive sampling of basidiomycete genomes demonstrates inadequacy of the white-rot/brown-rot paradigm for wood decay fungi.</title>
        <authorList>
            <person name="Riley R."/>
            <person name="Salamov A.A."/>
            <person name="Brown D.W."/>
            <person name="Nagy L.G."/>
            <person name="Floudas D."/>
            <person name="Held B.W."/>
            <person name="Levasseur A."/>
            <person name="Lombard V."/>
            <person name="Morin E."/>
            <person name="Otillar R."/>
            <person name="Lindquist E.A."/>
            <person name="Sun H."/>
            <person name="LaButti K.M."/>
            <person name="Schmutz J."/>
            <person name="Jabbour D."/>
            <person name="Luo H."/>
            <person name="Baker S.E."/>
            <person name="Pisabarro A.G."/>
            <person name="Walton J.D."/>
            <person name="Blanchette R.A."/>
            <person name="Henrissat B."/>
            <person name="Martin F."/>
            <person name="Cullen D."/>
            <person name="Hibbett D.S."/>
            <person name="Grigoriev I.V."/>
        </authorList>
    </citation>
    <scope>NUCLEOTIDE SEQUENCE [LARGE SCALE GENOMIC DNA]</scope>
    <source>
        <strain evidence="3">FD-172 SS1</strain>
    </source>
</reference>
<feature type="compositionally biased region" description="Polar residues" evidence="1">
    <location>
        <begin position="30"/>
        <end position="39"/>
    </location>
</feature>
<feature type="compositionally biased region" description="Basic and acidic residues" evidence="1">
    <location>
        <begin position="44"/>
        <end position="57"/>
    </location>
</feature>
<organism evidence="2 3">
    <name type="scientific">Botryobasidium botryosum (strain FD-172 SS1)</name>
    <dbReference type="NCBI Taxonomy" id="930990"/>
    <lineage>
        <taxon>Eukaryota</taxon>
        <taxon>Fungi</taxon>
        <taxon>Dikarya</taxon>
        <taxon>Basidiomycota</taxon>
        <taxon>Agaricomycotina</taxon>
        <taxon>Agaricomycetes</taxon>
        <taxon>Cantharellales</taxon>
        <taxon>Botryobasidiaceae</taxon>
        <taxon>Botryobasidium</taxon>
    </lineage>
</organism>
<feature type="region of interest" description="Disordered" evidence="1">
    <location>
        <begin position="21"/>
        <end position="57"/>
    </location>
</feature>
<dbReference type="Proteomes" id="UP000027195">
    <property type="component" value="Unassembled WGS sequence"/>
</dbReference>